<gene>
    <name evidence="2" type="ORF">BD410DRAFT_809915</name>
</gene>
<evidence type="ECO:0000256" key="1">
    <source>
        <dbReference type="SAM" id="MobiDB-lite"/>
    </source>
</evidence>
<keyword evidence="3" id="KW-1185">Reference proteome</keyword>
<dbReference type="AlphaFoldDB" id="A0A4Y7PGR7"/>
<evidence type="ECO:0000313" key="3">
    <source>
        <dbReference type="Proteomes" id="UP000294933"/>
    </source>
</evidence>
<proteinExistence type="predicted"/>
<name>A0A4Y7PGR7_9AGAM</name>
<feature type="region of interest" description="Disordered" evidence="1">
    <location>
        <begin position="96"/>
        <end position="115"/>
    </location>
</feature>
<organism evidence="2 3">
    <name type="scientific">Rickenella mellea</name>
    <dbReference type="NCBI Taxonomy" id="50990"/>
    <lineage>
        <taxon>Eukaryota</taxon>
        <taxon>Fungi</taxon>
        <taxon>Dikarya</taxon>
        <taxon>Basidiomycota</taxon>
        <taxon>Agaricomycotina</taxon>
        <taxon>Agaricomycetes</taxon>
        <taxon>Hymenochaetales</taxon>
        <taxon>Rickenellaceae</taxon>
        <taxon>Rickenella</taxon>
    </lineage>
</organism>
<evidence type="ECO:0000313" key="2">
    <source>
        <dbReference type="EMBL" id="TDL14211.1"/>
    </source>
</evidence>
<reference evidence="2 3" key="1">
    <citation type="submission" date="2018-06" db="EMBL/GenBank/DDBJ databases">
        <title>A transcriptomic atlas of mushroom development highlights an independent origin of complex multicellularity.</title>
        <authorList>
            <consortium name="DOE Joint Genome Institute"/>
            <person name="Krizsan K."/>
            <person name="Almasi E."/>
            <person name="Merenyi Z."/>
            <person name="Sahu N."/>
            <person name="Viragh M."/>
            <person name="Koszo T."/>
            <person name="Mondo S."/>
            <person name="Kiss B."/>
            <person name="Balint B."/>
            <person name="Kues U."/>
            <person name="Barry K."/>
            <person name="Hegedus J.C."/>
            <person name="Henrissat B."/>
            <person name="Johnson J."/>
            <person name="Lipzen A."/>
            <person name="Ohm R."/>
            <person name="Nagy I."/>
            <person name="Pangilinan J."/>
            <person name="Yan J."/>
            <person name="Xiong Y."/>
            <person name="Grigoriev I.V."/>
            <person name="Hibbett D.S."/>
            <person name="Nagy L.G."/>
        </authorList>
    </citation>
    <scope>NUCLEOTIDE SEQUENCE [LARGE SCALE GENOMIC DNA]</scope>
    <source>
        <strain evidence="2 3">SZMC22713</strain>
    </source>
</reference>
<dbReference type="Proteomes" id="UP000294933">
    <property type="component" value="Unassembled WGS sequence"/>
</dbReference>
<sequence length="311" mass="33738">MYDKKEAAPGQEVEVGLCEGPGIVPHLIPLAHDWRKFSTTGMSRRTSRWFAKNTCVGSDRHSRSQSQVDVGDERDTLLVKVWDSNSQSLRVSWEPMKVTTSPTQSSTKPSEVDETIREENVTKDVAKGPTAIPSTQSIVQHRLSPGSHQHYEVSHSPQTPACLGDLSASYGTDAAYTRRPCPSDASLRVSDLPHSYIQARSEGVLALQFDAAIGARTVEARNTAAIDHAAFLQDLEPASRLGAGSFGVGNIGFPPWTQPRCLCSGQRESNDELPSLSKTSPRGVLNAACPRWIPSCGEFRGKNDAQEGKNG</sequence>
<dbReference type="VEuPathDB" id="FungiDB:BD410DRAFT_809915"/>
<protein>
    <submittedName>
        <fullName evidence="2">Uncharacterized protein</fullName>
    </submittedName>
</protein>
<dbReference type="EMBL" id="ML170371">
    <property type="protein sequence ID" value="TDL14211.1"/>
    <property type="molecule type" value="Genomic_DNA"/>
</dbReference>
<accession>A0A4Y7PGR7</accession>
<feature type="compositionally biased region" description="Low complexity" evidence="1">
    <location>
        <begin position="99"/>
        <end position="109"/>
    </location>
</feature>